<evidence type="ECO:0000256" key="3">
    <source>
        <dbReference type="RuleBase" id="RU003781"/>
    </source>
</evidence>
<keyword evidence="5" id="KW-1185">Reference proteome</keyword>
<keyword evidence="2 3" id="KW-0378">Hydrolase</keyword>
<dbReference type="EMBL" id="AUBJ02000001">
    <property type="protein sequence ID" value="MCP2333121.1"/>
    <property type="molecule type" value="Genomic_DNA"/>
</dbReference>
<reference evidence="4 5" key="1">
    <citation type="submission" date="2022-06" db="EMBL/GenBank/DDBJ databases">
        <title>Genomic Encyclopedia of Type Strains, Phase I: the one thousand microbial genomes (KMG-I) project.</title>
        <authorList>
            <person name="Kyrpides N."/>
        </authorList>
    </citation>
    <scope>NUCLEOTIDE SEQUENCE [LARGE SCALE GENOMIC DNA]</scope>
    <source>
        <strain evidence="4 5">DSM 43889</strain>
    </source>
</reference>
<evidence type="ECO:0000256" key="2">
    <source>
        <dbReference type="ARBA" id="ARBA00022801"/>
    </source>
</evidence>
<comment type="similarity">
    <text evidence="1 3">Belongs to the HAM1 NTPase family.</text>
</comment>
<dbReference type="SUPFAM" id="SSF52972">
    <property type="entry name" value="ITPase-like"/>
    <property type="match status" value="1"/>
</dbReference>
<accession>A0ABT1JLU2</accession>
<dbReference type="InterPro" id="IPR029001">
    <property type="entry name" value="ITPase-like_fam"/>
</dbReference>
<dbReference type="CDD" id="cd00515">
    <property type="entry name" value="HAM1"/>
    <property type="match status" value="1"/>
</dbReference>
<dbReference type="Proteomes" id="UP000791080">
    <property type="component" value="Unassembled WGS sequence"/>
</dbReference>
<gene>
    <name evidence="4" type="ORF">G443_003391</name>
</gene>
<comment type="caution">
    <text evidence="4">The sequence shown here is derived from an EMBL/GenBank/DDBJ whole genome shotgun (WGS) entry which is preliminary data.</text>
</comment>
<dbReference type="Pfam" id="PF01725">
    <property type="entry name" value="Ham1p_like"/>
    <property type="match status" value="1"/>
</dbReference>
<name>A0ABT1JLU2_ACTCY</name>
<dbReference type="InterPro" id="IPR002637">
    <property type="entry name" value="RdgB/HAM1"/>
</dbReference>
<dbReference type="PANTHER" id="PTHR11067:SF9">
    <property type="entry name" value="INOSINE TRIPHOSPHATE PYROPHOSPHATASE"/>
    <property type="match status" value="1"/>
</dbReference>
<proteinExistence type="inferred from homology"/>
<protein>
    <submittedName>
        <fullName evidence="4">XTP/dITP diphosphohydrolase</fullName>
    </submittedName>
</protein>
<sequence>MRPFTVAGFGRVSVSHDRFNLELPAGDIAAAEHPSARAPEHPSTRRIGMITAVSLITGNAGKAAEYTELLGVPVTAVRDELVEIQSLDVEEVVRHKAAQAYRTRRAPVLVDDTALTFDAWNGLPGPLIAWFLKAQGVEGLVRMAAGYSNRAATATTALGYADADGVRVFTGTLRGSVAHAPRGGNGFGYDSIFIPEGEDRTYAEMDTAEKHRISHRRHAVDALRRGLGLAAPTT</sequence>
<evidence type="ECO:0000313" key="4">
    <source>
        <dbReference type="EMBL" id="MCP2333121.1"/>
    </source>
</evidence>
<organism evidence="4 5">
    <name type="scientific">Actinoalloteichus caeruleus DSM 43889</name>
    <dbReference type="NCBI Taxonomy" id="1120930"/>
    <lineage>
        <taxon>Bacteria</taxon>
        <taxon>Bacillati</taxon>
        <taxon>Actinomycetota</taxon>
        <taxon>Actinomycetes</taxon>
        <taxon>Pseudonocardiales</taxon>
        <taxon>Pseudonocardiaceae</taxon>
        <taxon>Actinoalloteichus</taxon>
        <taxon>Actinoalloteichus cyanogriseus</taxon>
    </lineage>
</organism>
<dbReference type="Gene3D" id="3.90.950.10">
    <property type="match status" value="1"/>
</dbReference>
<dbReference type="PANTHER" id="PTHR11067">
    <property type="entry name" value="INOSINE TRIPHOSPHATE PYROPHOSPHATASE/HAM1 PROTEIN"/>
    <property type="match status" value="1"/>
</dbReference>
<evidence type="ECO:0000256" key="1">
    <source>
        <dbReference type="ARBA" id="ARBA00008023"/>
    </source>
</evidence>
<evidence type="ECO:0000313" key="5">
    <source>
        <dbReference type="Proteomes" id="UP000791080"/>
    </source>
</evidence>
<dbReference type="NCBIfam" id="TIGR00042">
    <property type="entry name" value="RdgB/HAM1 family non-canonical purine NTP pyrophosphatase"/>
    <property type="match status" value="1"/>
</dbReference>
<dbReference type="RefSeq" id="WP_245588877.1">
    <property type="nucleotide sequence ID" value="NZ_AUBJ02000001.1"/>
</dbReference>